<dbReference type="EMBL" id="CVRI01000037">
    <property type="protein sequence ID" value="CRK93629.1"/>
    <property type="molecule type" value="Genomic_DNA"/>
</dbReference>
<organism evidence="1 2">
    <name type="scientific">Clunio marinus</name>
    <dbReference type="NCBI Taxonomy" id="568069"/>
    <lineage>
        <taxon>Eukaryota</taxon>
        <taxon>Metazoa</taxon>
        <taxon>Ecdysozoa</taxon>
        <taxon>Arthropoda</taxon>
        <taxon>Hexapoda</taxon>
        <taxon>Insecta</taxon>
        <taxon>Pterygota</taxon>
        <taxon>Neoptera</taxon>
        <taxon>Endopterygota</taxon>
        <taxon>Diptera</taxon>
        <taxon>Nematocera</taxon>
        <taxon>Chironomoidea</taxon>
        <taxon>Chironomidae</taxon>
        <taxon>Clunio</taxon>
    </lineage>
</organism>
<evidence type="ECO:0000313" key="2">
    <source>
        <dbReference type="Proteomes" id="UP000183832"/>
    </source>
</evidence>
<name>A0A1J1I036_9DIPT</name>
<accession>A0A1J1I036</accession>
<evidence type="ECO:0000313" key="1">
    <source>
        <dbReference type="EMBL" id="CRK93629.1"/>
    </source>
</evidence>
<dbReference type="Proteomes" id="UP000183832">
    <property type="component" value="Unassembled WGS sequence"/>
</dbReference>
<protein>
    <submittedName>
        <fullName evidence="1">CLUMA_CG007159, isoform A</fullName>
    </submittedName>
</protein>
<reference evidence="1 2" key="1">
    <citation type="submission" date="2015-04" db="EMBL/GenBank/DDBJ databases">
        <authorList>
            <person name="Syromyatnikov M.Y."/>
            <person name="Popov V.N."/>
        </authorList>
    </citation>
    <scope>NUCLEOTIDE SEQUENCE [LARGE SCALE GENOMIC DNA]</scope>
</reference>
<gene>
    <name evidence="1" type="ORF">CLUMA_CG007159</name>
</gene>
<dbReference type="AlphaFoldDB" id="A0A1J1I036"/>
<keyword evidence="2" id="KW-1185">Reference proteome</keyword>
<sequence length="79" mass="9524">MKLCFQSITAKIFNSTKLKIRHLTPRKAFYGTPNWVFFWIKTHKAFLIALKIIYKKNRTFSSARLKMWNKIPFMIIELN</sequence>
<proteinExistence type="predicted"/>